<proteinExistence type="predicted"/>
<dbReference type="OrthoDB" id="7870498at2"/>
<dbReference type="AlphaFoldDB" id="A0A0D6JFK3"/>
<dbReference type="EMBL" id="LN829119">
    <property type="protein sequence ID" value="CPR19352.1"/>
    <property type="molecule type" value="Genomic_DNA"/>
</dbReference>
<evidence type="ECO:0000313" key="2">
    <source>
        <dbReference type="EMBL" id="CPR19352.1"/>
    </source>
</evidence>
<accession>A0A0D6JFK3</accession>
<dbReference type="KEGG" id="fiy:BN1229_v1_2124"/>
<feature type="compositionally biased region" description="Basic and acidic residues" evidence="1">
    <location>
        <begin position="1"/>
        <end position="17"/>
    </location>
</feature>
<sequence length="60" mass="7031">MNEETEKPRAENSDEQRAPIQRRRVKVTDILSDQREAIIEHNGQDYLLRITANGRLILTK</sequence>
<dbReference type="KEGG" id="fil:BN1229_v1_2124"/>
<evidence type="ECO:0000256" key="1">
    <source>
        <dbReference type="SAM" id="MobiDB-lite"/>
    </source>
</evidence>
<dbReference type="InterPro" id="IPR019600">
    <property type="entry name" value="Hemin_uptake_protein_HemP"/>
</dbReference>
<protein>
    <recommendedName>
        <fullName evidence="4">Hemin uptake protein HemP</fullName>
    </recommendedName>
</protein>
<gene>
    <name evidence="2" type="ORF">YBN1229_v1_2124</name>
</gene>
<name>A0A0D6JFK3_9HYPH</name>
<feature type="region of interest" description="Disordered" evidence="1">
    <location>
        <begin position="1"/>
        <end position="21"/>
    </location>
</feature>
<evidence type="ECO:0008006" key="4">
    <source>
        <dbReference type="Google" id="ProtNLM"/>
    </source>
</evidence>
<keyword evidence="3" id="KW-1185">Reference proteome</keyword>
<dbReference type="Gene3D" id="2.10.70.10">
    <property type="entry name" value="Complement Module, domain 1"/>
    <property type="match status" value="1"/>
</dbReference>
<dbReference type="Pfam" id="PF10636">
    <property type="entry name" value="hemP"/>
    <property type="match status" value="1"/>
</dbReference>
<organism evidence="2 3">
    <name type="scientific">Candidatus Filomicrobium marinum</name>
    <dbReference type="NCBI Taxonomy" id="1608628"/>
    <lineage>
        <taxon>Bacteria</taxon>
        <taxon>Pseudomonadati</taxon>
        <taxon>Pseudomonadota</taxon>
        <taxon>Alphaproteobacteria</taxon>
        <taxon>Hyphomicrobiales</taxon>
        <taxon>Hyphomicrobiaceae</taxon>
        <taxon>Filomicrobium</taxon>
    </lineage>
</organism>
<evidence type="ECO:0000313" key="3">
    <source>
        <dbReference type="Proteomes" id="UP000033187"/>
    </source>
</evidence>
<dbReference type="Proteomes" id="UP000033187">
    <property type="component" value="Chromosome 1"/>
</dbReference>
<reference evidence="3" key="1">
    <citation type="submission" date="2015-02" db="EMBL/GenBank/DDBJ databases">
        <authorList>
            <person name="Chooi Y.-H."/>
        </authorList>
    </citation>
    <scope>NUCLEOTIDE SEQUENCE [LARGE SCALE GENOMIC DNA]</scope>
    <source>
        <strain evidence="3">strain Y</strain>
    </source>
</reference>
<dbReference type="RefSeq" id="WP_046478164.1">
    <property type="nucleotide sequence ID" value="NZ_LN829118.1"/>
</dbReference>